<dbReference type="Gene3D" id="3.40.50.720">
    <property type="entry name" value="NAD(P)-binding Rossmann-like Domain"/>
    <property type="match status" value="1"/>
</dbReference>
<name>A0A736UK64_SALET</name>
<evidence type="ECO:0000313" key="1">
    <source>
        <dbReference type="EMBL" id="HAE7703611.1"/>
    </source>
</evidence>
<organism evidence="1">
    <name type="scientific">Salmonella enterica subsp. enterica serovar Javiana</name>
    <dbReference type="NCBI Taxonomy" id="363569"/>
    <lineage>
        <taxon>Bacteria</taxon>
        <taxon>Pseudomonadati</taxon>
        <taxon>Pseudomonadota</taxon>
        <taxon>Gammaproteobacteria</taxon>
        <taxon>Enterobacterales</taxon>
        <taxon>Enterobacteriaceae</taxon>
        <taxon>Salmonella</taxon>
    </lineage>
</organism>
<gene>
    <name evidence="1" type="ORF">G4P47_002568</name>
</gene>
<reference evidence="1" key="2">
    <citation type="submission" date="2018-07" db="EMBL/GenBank/DDBJ databases">
        <authorList>
            <consortium name="NCBI Pathogen Detection Project"/>
        </authorList>
    </citation>
    <scope>NUCLEOTIDE SEQUENCE</scope>
    <source>
        <strain evidence="1">13-4047</strain>
    </source>
</reference>
<proteinExistence type="predicted"/>
<accession>A0A736UK64</accession>
<dbReference type="InterPro" id="IPR036291">
    <property type="entry name" value="NAD(P)-bd_dom_sf"/>
</dbReference>
<dbReference type="EMBL" id="DAASZT010000002">
    <property type="protein sequence ID" value="HAE7703611.1"/>
    <property type="molecule type" value="Genomic_DNA"/>
</dbReference>
<dbReference type="Pfam" id="PF13561">
    <property type="entry name" value="adh_short_C2"/>
    <property type="match status" value="1"/>
</dbReference>
<comment type="caution">
    <text evidence="1">The sequence shown here is derived from an EMBL/GenBank/DDBJ whole genome shotgun (WGS) entry which is preliminary data.</text>
</comment>
<dbReference type="InterPro" id="IPR002347">
    <property type="entry name" value="SDR_fam"/>
</dbReference>
<dbReference type="AlphaFoldDB" id="A0A736UK64"/>
<dbReference type="SUPFAM" id="SSF51735">
    <property type="entry name" value="NAD(P)-binding Rossmann-fold domains"/>
    <property type="match status" value="1"/>
</dbReference>
<protein>
    <submittedName>
        <fullName evidence="1">SDR family oxidoreductase</fullName>
    </submittedName>
</protein>
<sequence>MNASLEVTVKILAKELSPLRVSAVSPGLTDTEAWMGMAPDVREQMLKRAVEYPPSRRYERREDLAKGYLFVIDNPFESGSVVDIVGAALIN</sequence>
<reference evidence="1" key="1">
    <citation type="journal article" date="2018" name="Genome Biol.">
        <title>SKESA: strategic k-mer extension for scrupulous assemblies.</title>
        <authorList>
            <person name="Souvorov A."/>
            <person name="Agarwala R."/>
            <person name="Lipman D.J."/>
        </authorList>
    </citation>
    <scope>NUCLEOTIDE SEQUENCE</scope>
    <source>
        <strain evidence="1">13-4047</strain>
    </source>
</reference>